<proteinExistence type="inferred from homology"/>
<evidence type="ECO:0000313" key="18">
    <source>
        <dbReference type="EMBL" id="RIY39584.1"/>
    </source>
</evidence>
<organism evidence="18 19">
    <name type="scientific">Psittacicella hinzii</name>
    <dbReference type="NCBI Taxonomy" id="2028575"/>
    <lineage>
        <taxon>Bacteria</taxon>
        <taxon>Pseudomonadati</taxon>
        <taxon>Pseudomonadota</taxon>
        <taxon>Gammaproteobacteria</taxon>
        <taxon>Pasteurellales</taxon>
        <taxon>Psittacicellaceae</taxon>
        <taxon>Psittacicella</taxon>
    </lineage>
</organism>
<reference evidence="18 19" key="1">
    <citation type="submission" date="2017-08" db="EMBL/GenBank/DDBJ databases">
        <title>Reclassification of Bisgaard taxon 37 and 44.</title>
        <authorList>
            <person name="Christensen H."/>
        </authorList>
    </citation>
    <scope>NUCLEOTIDE SEQUENCE [LARGE SCALE GENOMIC DNA]</scope>
    <source>
        <strain evidence="18 19">111</strain>
    </source>
</reference>
<dbReference type="InterPro" id="IPR002146">
    <property type="entry name" value="ATP_synth_b/b'su_bac/chlpt"/>
</dbReference>
<evidence type="ECO:0000256" key="13">
    <source>
        <dbReference type="ARBA" id="ARBA00026054"/>
    </source>
</evidence>
<dbReference type="InterPro" id="IPR028987">
    <property type="entry name" value="ATP_synth_B-like_membr_sf"/>
</dbReference>
<dbReference type="GO" id="GO:0012505">
    <property type="term" value="C:endomembrane system"/>
    <property type="evidence" value="ECO:0007669"/>
    <property type="project" value="UniProtKB-SubCell"/>
</dbReference>
<evidence type="ECO:0000256" key="1">
    <source>
        <dbReference type="ARBA" id="ARBA00005513"/>
    </source>
</evidence>
<dbReference type="NCBIfam" id="TIGR01144">
    <property type="entry name" value="ATP_synt_b"/>
    <property type="match status" value="1"/>
</dbReference>
<keyword evidence="8 15" id="KW-0406">Ion transport</keyword>
<dbReference type="GO" id="GO:0046961">
    <property type="term" value="F:proton-transporting ATPase activity, rotational mechanism"/>
    <property type="evidence" value="ECO:0007669"/>
    <property type="project" value="TreeGrafter"/>
</dbReference>
<dbReference type="GO" id="GO:0005886">
    <property type="term" value="C:plasma membrane"/>
    <property type="evidence" value="ECO:0007669"/>
    <property type="project" value="UniProtKB-SubCell"/>
</dbReference>
<evidence type="ECO:0000256" key="6">
    <source>
        <dbReference type="ARBA" id="ARBA00022781"/>
    </source>
</evidence>
<dbReference type="SUPFAM" id="SSF81573">
    <property type="entry name" value="F1F0 ATP synthase subunit B, membrane domain"/>
    <property type="match status" value="1"/>
</dbReference>
<dbReference type="GO" id="GO:0046933">
    <property type="term" value="F:proton-transporting ATP synthase activity, rotational mechanism"/>
    <property type="evidence" value="ECO:0007669"/>
    <property type="project" value="UniProtKB-UniRule"/>
</dbReference>
<evidence type="ECO:0000256" key="5">
    <source>
        <dbReference type="ARBA" id="ARBA00022692"/>
    </source>
</evidence>
<keyword evidence="5 15" id="KW-0812">Transmembrane</keyword>
<keyword evidence="19" id="KW-1185">Reference proteome</keyword>
<dbReference type="InterPro" id="IPR050059">
    <property type="entry name" value="ATP_synthase_B_chain"/>
</dbReference>
<keyword evidence="2 15" id="KW-0813">Transport</keyword>
<keyword evidence="18" id="KW-0378">Hydrolase</keyword>
<evidence type="ECO:0000256" key="10">
    <source>
        <dbReference type="ARBA" id="ARBA00023310"/>
    </source>
</evidence>
<dbReference type="GO" id="GO:0016787">
    <property type="term" value="F:hydrolase activity"/>
    <property type="evidence" value="ECO:0007669"/>
    <property type="project" value="UniProtKB-KW"/>
</dbReference>
<dbReference type="EMBL" id="NRJG01000030">
    <property type="protein sequence ID" value="RIY39584.1"/>
    <property type="molecule type" value="Genomic_DNA"/>
</dbReference>
<dbReference type="Pfam" id="PF00430">
    <property type="entry name" value="ATP-synt_B"/>
    <property type="match status" value="1"/>
</dbReference>
<evidence type="ECO:0000313" key="19">
    <source>
        <dbReference type="Proteomes" id="UP000265916"/>
    </source>
</evidence>
<feature type="coiled-coil region" evidence="17">
    <location>
        <begin position="33"/>
        <end position="108"/>
    </location>
</feature>
<evidence type="ECO:0000256" key="16">
    <source>
        <dbReference type="RuleBase" id="RU003848"/>
    </source>
</evidence>
<accession>A0A3A1YT60</accession>
<evidence type="ECO:0000256" key="4">
    <source>
        <dbReference type="ARBA" id="ARBA00022547"/>
    </source>
</evidence>
<dbReference type="GO" id="GO:0045259">
    <property type="term" value="C:proton-transporting ATP synthase complex"/>
    <property type="evidence" value="ECO:0007669"/>
    <property type="project" value="UniProtKB-KW"/>
</dbReference>
<keyword evidence="7 15" id="KW-1133">Transmembrane helix</keyword>
<evidence type="ECO:0000256" key="7">
    <source>
        <dbReference type="ARBA" id="ARBA00022989"/>
    </source>
</evidence>
<comment type="caution">
    <text evidence="18">The sequence shown here is derived from an EMBL/GenBank/DDBJ whole genome shotgun (WGS) entry which is preliminary data.</text>
</comment>
<dbReference type="Proteomes" id="UP000265916">
    <property type="component" value="Unassembled WGS sequence"/>
</dbReference>
<comment type="subcellular location">
    <subcellularLocation>
        <location evidence="15">Cell membrane</location>
        <topology evidence="15">Single-pass membrane protein</topology>
    </subcellularLocation>
    <subcellularLocation>
        <location evidence="14">Endomembrane system</location>
        <topology evidence="14">Single-pass membrane protein</topology>
    </subcellularLocation>
</comment>
<dbReference type="HAMAP" id="MF_01398">
    <property type="entry name" value="ATP_synth_b_bprime"/>
    <property type="match status" value="1"/>
</dbReference>
<comment type="subunit">
    <text evidence="13">F-type ATPases have 2 components, F(1) - the catalytic core - and F(0) - the membrane proton channel. F(1) has five subunits: alpha(3), beta(3), gamma(1), delta(1), epsilon(1). F(0) has four main subunits: a(1), b(2) and c(10-14). The alpha and beta chains form an alternating ring which encloses part of the gamma chain. F(1) is attached to F(0) by a central stalk formed by the gamma and epsilon chains, while a peripheral stalk is formed by the delta and b chains.</text>
</comment>
<dbReference type="AlphaFoldDB" id="A0A3A1YT60"/>
<keyword evidence="17" id="KW-0175">Coiled coil</keyword>
<keyword evidence="9 15" id="KW-0472">Membrane</keyword>
<evidence type="ECO:0000256" key="2">
    <source>
        <dbReference type="ARBA" id="ARBA00022448"/>
    </source>
</evidence>
<keyword evidence="3 15" id="KW-1003">Cell membrane</keyword>
<dbReference type="RefSeq" id="WP_119530321.1">
    <property type="nucleotide sequence ID" value="NZ_JBHSSP010000043.1"/>
</dbReference>
<keyword evidence="6 15" id="KW-0375">Hydrogen ion transport</keyword>
<feature type="transmembrane region" description="Helical" evidence="15">
    <location>
        <begin position="6"/>
        <end position="26"/>
    </location>
</feature>
<dbReference type="NCBIfam" id="NF004411">
    <property type="entry name" value="PRK05759.1-2"/>
    <property type="match status" value="1"/>
</dbReference>
<gene>
    <name evidence="15" type="primary">atpF</name>
    <name evidence="18" type="ORF">CKF58_01990</name>
</gene>
<keyword evidence="4 15" id="KW-0138">CF(0)</keyword>
<dbReference type="OrthoDB" id="9788020at2"/>
<comment type="function">
    <text evidence="11 15">F(1)F(0) ATP synthase produces ATP from ADP in the presence of a proton or sodium gradient. F-type ATPases consist of two structural domains, F(1) containing the extramembraneous catalytic core and F(0) containing the membrane proton channel, linked together by a central stalk and a peripheral stalk. During catalysis, ATP synthesis in the catalytic domain of F(1) is coupled via a rotary mechanism of the central stalk subunits to proton translocation.</text>
</comment>
<dbReference type="CDD" id="cd06503">
    <property type="entry name" value="ATP-synt_Fo_b"/>
    <property type="match status" value="1"/>
</dbReference>
<evidence type="ECO:0000256" key="14">
    <source>
        <dbReference type="ARBA" id="ARBA00037847"/>
    </source>
</evidence>
<dbReference type="Gene3D" id="1.20.5.620">
    <property type="entry name" value="F1F0 ATP synthase subunit B, membrane domain"/>
    <property type="match status" value="1"/>
</dbReference>
<evidence type="ECO:0000256" key="17">
    <source>
        <dbReference type="SAM" id="Coils"/>
    </source>
</evidence>
<dbReference type="PANTHER" id="PTHR33445:SF1">
    <property type="entry name" value="ATP SYNTHASE SUBUNIT B"/>
    <property type="match status" value="1"/>
</dbReference>
<evidence type="ECO:0000256" key="3">
    <source>
        <dbReference type="ARBA" id="ARBA00022475"/>
    </source>
</evidence>
<protein>
    <recommendedName>
        <fullName evidence="15">ATP synthase subunit b</fullName>
    </recommendedName>
    <alternativeName>
        <fullName evidence="15">ATP synthase F(0) sector subunit b</fullName>
    </alternativeName>
    <alternativeName>
        <fullName evidence="15">ATPase subunit I</fullName>
    </alternativeName>
    <alternativeName>
        <fullName evidence="15">F-type ATPase subunit b</fullName>
        <shortName evidence="15">F-ATPase subunit b</shortName>
    </alternativeName>
</protein>
<evidence type="ECO:0000256" key="8">
    <source>
        <dbReference type="ARBA" id="ARBA00023065"/>
    </source>
</evidence>
<comment type="subunit">
    <text evidence="15">F-type ATPases have 2 components, F(1) - the catalytic core - and F(0) - the membrane proton channel. F(1) has five subunits: alpha(3), beta(3), gamma(1), delta(1), epsilon(1). F(0) has three main subunits: a(1), b(2) and c(10-14). The alpha and beta chains form an alternating ring which encloses part of the gamma chain. F(1) is attached to F(0) by a central stalk formed by the gamma and epsilon chains, while a peripheral stalk is formed by the delta and b chains.</text>
</comment>
<comment type="similarity">
    <text evidence="1 15 16">Belongs to the ATPase B chain family.</text>
</comment>
<keyword evidence="10 15" id="KW-0066">ATP synthesis</keyword>
<evidence type="ECO:0000256" key="9">
    <source>
        <dbReference type="ARBA" id="ARBA00023136"/>
    </source>
</evidence>
<dbReference type="PANTHER" id="PTHR33445">
    <property type="entry name" value="ATP SYNTHASE SUBUNIT B', CHLOROPLASTIC"/>
    <property type="match status" value="1"/>
</dbReference>
<evidence type="ECO:0000256" key="12">
    <source>
        <dbReference type="ARBA" id="ARBA00025614"/>
    </source>
</evidence>
<name>A0A3A1YT60_9GAMM</name>
<evidence type="ECO:0000256" key="15">
    <source>
        <dbReference type="HAMAP-Rule" id="MF_01398"/>
    </source>
</evidence>
<comment type="function">
    <text evidence="12">Component of the F(0) channel, it forms part of the peripheral stalk, linking F(1) to F(0). The b'-subunit is a diverged and duplicated form of b found in plants and photosynthetic bacteria.</text>
</comment>
<dbReference type="InterPro" id="IPR005864">
    <property type="entry name" value="ATP_synth_F0_bsu_bac"/>
</dbReference>
<sequence length="156" mass="17331">MDINATLIGQSIAFLVFVLFCYKFIWPPISGAIEKRQKEIADSLNSAAKMREEIVSEKNQADLEISKAKLKAKEILSEAEKQASQIVEQAHEQATAKAEQIIEQANKNLALEASRVRKELRAEVGAIAVQIAEKIVERELSAKDNQDIIDNALSKL</sequence>
<evidence type="ECO:0000256" key="11">
    <source>
        <dbReference type="ARBA" id="ARBA00025198"/>
    </source>
</evidence>